<dbReference type="InterPro" id="IPR001650">
    <property type="entry name" value="Helicase_C-like"/>
</dbReference>
<dbReference type="Pfam" id="PF00271">
    <property type="entry name" value="Helicase_C"/>
    <property type="match status" value="1"/>
</dbReference>
<evidence type="ECO:0000256" key="5">
    <source>
        <dbReference type="SAM" id="MobiDB-lite"/>
    </source>
</evidence>
<comment type="caution">
    <text evidence="9">The sequence shown here is derived from an EMBL/GenBank/DDBJ whole genome shotgun (WGS) entry which is preliminary data.</text>
</comment>
<organism evidence="9 10">
    <name type="scientific">Paralvinella palmiformis</name>
    <dbReference type="NCBI Taxonomy" id="53620"/>
    <lineage>
        <taxon>Eukaryota</taxon>
        <taxon>Metazoa</taxon>
        <taxon>Spiralia</taxon>
        <taxon>Lophotrochozoa</taxon>
        <taxon>Annelida</taxon>
        <taxon>Polychaeta</taxon>
        <taxon>Sedentaria</taxon>
        <taxon>Canalipalpata</taxon>
        <taxon>Terebellida</taxon>
        <taxon>Terebelliformia</taxon>
        <taxon>Alvinellidae</taxon>
        <taxon>Paralvinella</taxon>
    </lineage>
</organism>
<feature type="region of interest" description="Disordered" evidence="5">
    <location>
        <begin position="1"/>
        <end position="139"/>
    </location>
</feature>
<keyword evidence="3" id="KW-0539">Nucleus</keyword>
<dbReference type="GO" id="GO:0005524">
    <property type="term" value="F:ATP binding"/>
    <property type="evidence" value="ECO:0007669"/>
    <property type="project" value="InterPro"/>
</dbReference>
<feature type="compositionally biased region" description="Polar residues" evidence="5">
    <location>
        <begin position="721"/>
        <end position="734"/>
    </location>
</feature>
<dbReference type="EMBL" id="JAODUP010000200">
    <property type="protein sequence ID" value="KAK2157020.1"/>
    <property type="molecule type" value="Genomic_DNA"/>
</dbReference>
<dbReference type="InterPro" id="IPR027417">
    <property type="entry name" value="P-loop_NTPase"/>
</dbReference>
<dbReference type="InterPro" id="IPR038718">
    <property type="entry name" value="SNF2-like_sf"/>
</dbReference>
<dbReference type="Proteomes" id="UP001208570">
    <property type="component" value="Unassembled WGS sequence"/>
</dbReference>
<dbReference type="Pfam" id="PF00176">
    <property type="entry name" value="SNF2-rel_dom"/>
    <property type="match status" value="1"/>
</dbReference>
<name>A0AAD9JRU6_9ANNE</name>
<dbReference type="GO" id="GO:0016787">
    <property type="term" value="F:hydrolase activity"/>
    <property type="evidence" value="ECO:0007669"/>
    <property type="project" value="UniProtKB-KW"/>
</dbReference>
<dbReference type="PROSITE" id="PS51194">
    <property type="entry name" value="HELICASE_CTER"/>
    <property type="match status" value="1"/>
</dbReference>
<dbReference type="SMART" id="SM00487">
    <property type="entry name" value="DEXDc"/>
    <property type="match status" value="1"/>
</dbReference>
<dbReference type="PROSITE" id="PS51467">
    <property type="entry name" value="HARP"/>
    <property type="match status" value="1"/>
</dbReference>
<comment type="subcellular location">
    <subcellularLocation>
        <location evidence="1">Nucleus</location>
    </subcellularLocation>
</comment>
<feature type="domain" description="Helicase C-terminal" evidence="7">
    <location>
        <begin position="527"/>
        <end position="684"/>
    </location>
</feature>
<dbReference type="PANTHER" id="PTHR45766:SF6">
    <property type="entry name" value="SWI_SNF-RELATED MATRIX-ASSOCIATED ACTIN-DEPENDENT REGULATOR OF CHROMATIN SUBFAMILY A-LIKE PROTEIN 1"/>
    <property type="match status" value="1"/>
</dbReference>
<dbReference type="PANTHER" id="PTHR45766">
    <property type="entry name" value="DNA ANNEALING HELICASE AND ENDONUCLEASE ZRANB3 FAMILY MEMBER"/>
    <property type="match status" value="1"/>
</dbReference>
<dbReference type="PROSITE" id="PS51192">
    <property type="entry name" value="HELICASE_ATP_BIND_1"/>
    <property type="match status" value="1"/>
</dbReference>
<sequence length="797" mass="89557">MSSLTEEQKKKIEESRRKALAIKAAKAQHKPTLEKNVPPVKPGTPSAIAKAVFKKRPDLPSWLGTKSNGNAPRVQSTGGAQNSKILGDSPQSLSASYINGRGRGTSKYGATNHSKSPNKRQHDTKPLNDDVASTSHSPLKSSLASNLTKVKGRCVLTSREQFMVDIGYSAPLVALFKTMQTKQYDMVTKKWSFELREYRDFMNTVRHLSDTVTIEPLPHCVLSTFDKAIHGLPQPRYIPEADLSGVDLQLVNGLFPFQKDGVNFGISHNGRVLIADDMGLGKTIQALCIAGYYRREWPLLIVVPSSVRFAWKEQILRWLPSVDEQDISVIVTGKENSTSGYIVIISYDLMVRRQKELLGRQFKVIIMDESHFLKNNKTARTQSAFPLLKKAKRVLLLSGTPALSRPSELFMQLSAVDNQLFPRFHQFGLRYCNGKKMQWGWDFTGSSNLAELQLVLEENIMIRRLKQDVLDELPSKIRQMVVLDPSSVKIGREMKISHKFIDKAKGSDRRSALLEYFHETGTAKKQAVKEYIMDHLEAGNKILFFAHHQEVLDTIEEAVAKKYKYIRIDGRTAAEQRNVLCDRFQKKSEVRIAILSICAANAGLNLMAASLVIFGELFWNPGILVQAEDRAHRIGQQDSVNVHYLVASGTADDFIWPLVQAKLDVLSKAGLSKENFTEAHTTHFKDPKQKDILSYFDESFFEDDMILLEEDVANDSERDNQTGYENQLNVSKSDQAAGEGSSRMKEDVSNTSITASSDQPQNDEEEESDWLDDECFKDVPEMEEDPGDPPAKKARTG</sequence>
<dbReference type="FunFam" id="3.40.50.300:FF:003021">
    <property type="entry name" value="Uncharacterized protein (Fragment)"/>
    <property type="match status" value="1"/>
</dbReference>
<comment type="similarity">
    <text evidence="4">Belongs to the SNF2/RAD54 helicase family. SMARCAL1 subfamily.</text>
</comment>
<evidence type="ECO:0000313" key="9">
    <source>
        <dbReference type="EMBL" id="KAK2157020.1"/>
    </source>
</evidence>
<dbReference type="Gene3D" id="3.40.50.10810">
    <property type="entry name" value="Tandem AAA-ATPase domain"/>
    <property type="match status" value="1"/>
</dbReference>
<proteinExistence type="inferred from homology"/>
<feature type="compositionally biased region" description="Basic and acidic residues" evidence="5">
    <location>
        <begin position="1"/>
        <end position="17"/>
    </location>
</feature>
<dbReference type="GO" id="GO:0006281">
    <property type="term" value="P:DNA repair"/>
    <property type="evidence" value="ECO:0007669"/>
    <property type="project" value="TreeGrafter"/>
</dbReference>
<feature type="region of interest" description="Disordered" evidence="5">
    <location>
        <begin position="714"/>
        <end position="797"/>
    </location>
</feature>
<dbReference type="AlphaFoldDB" id="A0AAD9JRU6"/>
<evidence type="ECO:0000259" key="6">
    <source>
        <dbReference type="PROSITE" id="PS51192"/>
    </source>
</evidence>
<feature type="compositionally biased region" description="Acidic residues" evidence="5">
    <location>
        <begin position="761"/>
        <end position="773"/>
    </location>
</feature>
<dbReference type="GO" id="GO:0043596">
    <property type="term" value="C:nuclear replication fork"/>
    <property type="evidence" value="ECO:0007669"/>
    <property type="project" value="TreeGrafter"/>
</dbReference>
<evidence type="ECO:0000256" key="4">
    <source>
        <dbReference type="PROSITE-ProRule" id="PRU00800"/>
    </source>
</evidence>
<dbReference type="CDD" id="cd18010">
    <property type="entry name" value="DEXHc_HARP_SMARCAL1"/>
    <property type="match status" value="1"/>
</dbReference>
<dbReference type="InterPro" id="IPR010003">
    <property type="entry name" value="HARP_dom"/>
</dbReference>
<evidence type="ECO:0000259" key="7">
    <source>
        <dbReference type="PROSITE" id="PS51194"/>
    </source>
</evidence>
<keyword evidence="10" id="KW-1185">Reference proteome</keyword>
<evidence type="ECO:0000313" key="10">
    <source>
        <dbReference type="Proteomes" id="UP001208570"/>
    </source>
</evidence>
<evidence type="ECO:0000256" key="2">
    <source>
        <dbReference type="ARBA" id="ARBA00022801"/>
    </source>
</evidence>
<dbReference type="SMART" id="SM00490">
    <property type="entry name" value="HELICc"/>
    <property type="match status" value="1"/>
</dbReference>
<keyword evidence="2" id="KW-0378">Hydrolase</keyword>
<evidence type="ECO:0008006" key="11">
    <source>
        <dbReference type="Google" id="ProtNLM"/>
    </source>
</evidence>
<feature type="compositionally biased region" description="Polar residues" evidence="5">
    <location>
        <begin position="749"/>
        <end position="760"/>
    </location>
</feature>
<feature type="domain" description="HARP" evidence="8">
    <location>
        <begin position="146"/>
        <end position="218"/>
    </location>
</feature>
<reference evidence="9" key="1">
    <citation type="journal article" date="2023" name="Mol. Biol. Evol.">
        <title>Third-Generation Sequencing Reveals the Adaptive Role of the Epigenome in Three Deep-Sea Polychaetes.</title>
        <authorList>
            <person name="Perez M."/>
            <person name="Aroh O."/>
            <person name="Sun Y."/>
            <person name="Lan Y."/>
            <person name="Juniper S.K."/>
            <person name="Young C.R."/>
            <person name="Angers B."/>
            <person name="Qian P.Y."/>
        </authorList>
    </citation>
    <scope>NUCLEOTIDE SEQUENCE</scope>
    <source>
        <strain evidence="9">P08H-3</strain>
    </source>
</reference>
<dbReference type="InterPro" id="IPR014001">
    <property type="entry name" value="Helicase_ATP-bd"/>
</dbReference>
<evidence type="ECO:0000256" key="1">
    <source>
        <dbReference type="ARBA" id="ARBA00004123"/>
    </source>
</evidence>
<accession>A0AAD9JRU6</accession>
<evidence type="ECO:0000256" key="3">
    <source>
        <dbReference type="ARBA" id="ARBA00023242"/>
    </source>
</evidence>
<feature type="compositionally biased region" description="Polar residues" evidence="5">
    <location>
        <begin position="64"/>
        <end position="97"/>
    </location>
</feature>
<evidence type="ECO:0000259" key="8">
    <source>
        <dbReference type="PROSITE" id="PS51467"/>
    </source>
</evidence>
<protein>
    <recommendedName>
        <fullName evidence="11">SWI/SNF-related matrix-associated actin-dependent regulator of chromatin subfamily A-like protein 1</fullName>
    </recommendedName>
</protein>
<dbReference type="InterPro" id="IPR049730">
    <property type="entry name" value="SNF2/RAD54-like_C"/>
</dbReference>
<dbReference type="SUPFAM" id="SSF52540">
    <property type="entry name" value="P-loop containing nucleoside triphosphate hydrolases"/>
    <property type="match status" value="2"/>
</dbReference>
<gene>
    <name evidence="9" type="ORF">LSH36_200g01004</name>
</gene>
<dbReference type="GO" id="GO:0031297">
    <property type="term" value="P:replication fork processing"/>
    <property type="evidence" value="ECO:0007669"/>
    <property type="project" value="TreeGrafter"/>
</dbReference>
<dbReference type="CDD" id="cd18793">
    <property type="entry name" value="SF2_C_SNF"/>
    <property type="match status" value="1"/>
</dbReference>
<dbReference type="InterPro" id="IPR000330">
    <property type="entry name" value="SNF2_N"/>
</dbReference>
<dbReference type="Gene3D" id="3.40.50.300">
    <property type="entry name" value="P-loop containing nucleotide triphosphate hydrolases"/>
    <property type="match status" value="1"/>
</dbReference>
<dbReference type="Pfam" id="PF07443">
    <property type="entry name" value="HARP"/>
    <property type="match status" value="1"/>
</dbReference>
<feature type="domain" description="Helicase ATP-binding" evidence="6">
    <location>
        <begin position="263"/>
        <end position="419"/>
    </location>
</feature>